<name>U6KI99_9EIME</name>
<organism evidence="1 2">
    <name type="scientific">Eimeria mitis</name>
    <dbReference type="NCBI Taxonomy" id="44415"/>
    <lineage>
        <taxon>Eukaryota</taxon>
        <taxon>Sar</taxon>
        <taxon>Alveolata</taxon>
        <taxon>Apicomplexa</taxon>
        <taxon>Conoidasida</taxon>
        <taxon>Coccidia</taxon>
        <taxon>Eucoccidiorida</taxon>
        <taxon>Eimeriorina</taxon>
        <taxon>Eimeriidae</taxon>
        <taxon>Eimeria</taxon>
    </lineage>
</organism>
<dbReference type="VEuPathDB" id="ToxoDB:EMH_0095840"/>
<dbReference type="RefSeq" id="XP_013357750.1">
    <property type="nucleotide sequence ID" value="XM_013502296.1"/>
</dbReference>
<dbReference type="AlphaFoldDB" id="U6KI99"/>
<gene>
    <name evidence="1" type="ORF">EMH_0095840</name>
</gene>
<dbReference type="EMBL" id="HG687894">
    <property type="protein sequence ID" value="CDJ35188.1"/>
    <property type="molecule type" value="Genomic_DNA"/>
</dbReference>
<accession>U6KI99</accession>
<dbReference type="GeneID" id="25383644"/>
<reference evidence="1" key="2">
    <citation type="submission" date="2013-10" db="EMBL/GenBank/DDBJ databases">
        <authorList>
            <person name="Aslett M."/>
        </authorList>
    </citation>
    <scope>NUCLEOTIDE SEQUENCE [LARGE SCALE GENOMIC DNA]</scope>
    <source>
        <strain evidence="1">Houghton</strain>
    </source>
</reference>
<proteinExistence type="predicted"/>
<reference evidence="1" key="1">
    <citation type="submission" date="2013-10" db="EMBL/GenBank/DDBJ databases">
        <title>Genomic analysis of the causative agents of coccidiosis in chickens.</title>
        <authorList>
            <person name="Reid A.J."/>
            <person name="Blake D."/>
            <person name="Billington K."/>
            <person name="Browne H."/>
            <person name="Dunn M."/>
            <person name="Hung S."/>
            <person name="Kawahara F."/>
            <person name="Miranda-Saavedra D."/>
            <person name="Mourier T."/>
            <person name="Nagra H."/>
            <person name="Otto T.D."/>
            <person name="Rawlings N."/>
            <person name="Sanchez A."/>
            <person name="Sanders M."/>
            <person name="Subramaniam C."/>
            <person name="Tay Y."/>
            <person name="Dear P."/>
            <person name="Doerig C."/>
            <person name="Gruber A."/>
            <person name="Parkinson J."/>
            <person name="Shirley M."/>
            <person name="Wan K.L."/>
            <person name="Berriman M."/>
            <person name="Tomley F."/>
            <person name="Pain A."/>
        </authorList>
    </citation>
    <scope>NUCLEOTIDE SEQUENCE [LARGE SCALE GENOMIC DNA]</scope>
    <source>
        <strain evidence="1">Houghton</strain>
    </source>
</reference>
<evidence type="ECO:0000313" key="1">
    <source>
        <dbReference type="EMBL" id="CDJ35188.1"/>
    </source>
</evidence>
<evidence type="ECO:0000313" key="2">
    <source>
        <dbReference type="Proteomes" id="UP000030744"/>
    </source>
</evidence>
<keyword evidence="2" id="KW-1185">Reference proteome</keyword>
<sequence>MWMEGCRRVEDVMVALQSGPENREPQAVGRVAVQAVCTATGKLQHSSTGIGICSDVCSIWMEGCRHVEDVMVALQSGPENREPQAVGRVAVQAVRVNDSKNVNCKAG</sequence>
<protein>
    <submittedName>
        <fullName evidence="1">Uncharacterized protein</fullName>
    </submittedName>
</protein>
<dbReference type="Proteomes" id="UP000030744">
    <property type="component" value="Unassembled WGS sequence"/>
</dbReference>